<keyword evidence="4" id="KW-1185">Reference proteome</keyword>
<sequence>MTRHPVTRRRTVLALTAATAVVLAACASPDESSDTSTDAGEEMVIGLTYTPDVQFAPFYVAEARGYYEDAGVDVTLRHHGASESLFGALEAGEEDLVVAGGDEMLQARSAGVPVVNVATLYEEYPVVLIVPADSDITSAEDLAGRSVGIPGPFGETYFGLLALLADAGLTEDDLTVEHIGFTQQAALSAGHVDAVMGYANNDAVQFAEAGVDVRTIPLGEVPLVGIGVGTHEDLLADDGGTVAAVVSATMRGVQDVVEDPAAAVDVAAEHVPGLADPAARDAALATVEATVPLYGSASGGNDLARWEAMATFMSETGLLEGEVDVTAAVTNDAVAHP</sequence>
<keyword evidence="1" id="KW-0732">Signal</keyword>
<dbReference type="Pfam" id="PF09084">
    <property type="entry name" value="NMT1"/>
    <property type="match status" value="1"/>
</dbReference>
<dbReference type="AlphaFoldDB" id="A0A2Y9BVD6"/>
<evidence type="ECO:0000313" key="3">
    <source>
        <dbReference type="EMBL" id="SSA37162.1"/>
    </source>
</evidence>
<dbReference type="GO" id="GO:0009228">
    <property type="term" value="P:thiamine biosynthetic process"/>
    <property type="evidence" value="ECO:0007669"/>
    <property type="project" value="InterPro"/>
</dbReference>
<feature type="domain" description="SsuA/THI5-like" evidence="2">
    <location>
        <begin position="54"/>
        <end position="263"/>
    </location>
</feature>
<protein>
    <submittedName>
        <fullName evidence="3">NitT/TauT family transport system substrate-binding protein</fullName>
    </submittedName>
</protein>
<dbReference type="RefSeq" id="WP_220035074.1">
    <property type="nucleotide sequence ID" value="NZ_QKLZ01000001.1"/>
</dbReference>
<gene>
    <name evidence="3" type="ORF">SAMN05216184_101774</name>
</gene>
<organism evidence="3 4">
    <name type="scientific">Georgenia satyanarayanai</name>
    <dbReference type="NCBI Taxonomy" id="860221"/>
    <lineage>
        <taxon>Bacteria</taxon>
        <taxon>Bacillati</taxon>
        <taxon>Actinomycetota</taxon>
        <taxon>Actinomycetes</taxon>
        <taxon>Micrococcales</taxon>
        <taxon>Bogoriellaceae</taxon>
        <taxon>Georgenia</taxon>
    </lineage>
</organism>
<evidence type="ECO:0000256" key="1">
    <source>
        <dbReference type="SAM" id="SignalP"/>
    </source>
</evidence>
<dbReference type="InterPro" id="IPR027939">
    <property type="entry name" value="NMT1/THI5"/>
</dbReference>
<dbReference type="Proteomes" id="UP000250222">
    <property type="component" value="Unassembled WGS sequence"/>
</dbReference>
<dbReference type="SUPFAM" id="SSF53850">
    <property type="entry name" value="Periplasmic binding protein-like II"/>
    <property type="match status" value="1"/>
</dbReference>
<accession>A0A2Y9BVD6</accession>
<name>A0A2Y9BVD6_9MICO</name>
<feature type="signal peptide" evidence="1">
    <location>
        <begin position="1"/>
        <end position="24"/>
    </location>
</feature>
<dbReference type="PANTHER" id="PTHR31528">
    <property type="entry name" value="4-AMINO-5-HYDROXYMETHYL-2-METHYLPYRIMIDINE PHOSPHATE SYNTHASE THI11-RELATED"/>
    <property type="match status" value="1"/>
</dbReference>
<dbReference type="Gene3D" id="3.40.190.10">
    <property type="entry name" value="Periplasmic binding protein-like II"/>
    <property type="match status" value="2"/>
</dbReference>
<dbReference type="PROSITE" id="PS51257">
    <property type="entry name" value="PROKAR_LIPOPROTEIN"/>
    <property type="match status" value="1"/>
</dbReference>
<evidence type="ECO:0000313" key="4">
    <source>
        <dbReference type="Proteomes" id="UP000250222"/>
    </source>
</evidence>
<dbReference type="PANTHER" id="PTHR31528:SF15">
    <property type="entry name" value="RIBOFLAVIN-BINDING PROTEIN RIBY"/>
    <property type="match status" value="1"/>
</dbReference>
<reference evidence="3 4" key="1">
    <citation type="submission" date="2016-10" db="EMBL/GenBank/DDBJ databases">
        <authorList>
            <person name="Cai Z."/>
        </authorList>
    </citation>
    <scope>NUCLEOTIDE SEQUENCE [LARGE SCALE GENOMIC DNA]</scope>
    <source>
        <strain evidence="3 4">CGMCC 1.10826</strain>
    </source>
</reference>
<evidence type="ECO:0000259" key="2">
    <source>
        <dbReference type="Pfam" id="PF09084"/>
    </source>
</evidence>
<feature type="chain" id="PRO_5039388078" evidence="1">
    <location>
        <begin position="25"/>
        <end position="337"/>
    </location>
</feature>
<proteinExistence type="predicted"/>
<dbReference type="InterPro" id="IPR015168">
    <property type="entry name" value="SsuA/THI5"/>
</dbReference>
<dbReference type="EMBL" id="UETB01000001">
    <property type="protein sequence ID" value="SSA37162.1"/>
    <property type="molecule type" value="Genomic_DNA"/>
</dbReference>